<sequence>MKTKLSISIVVLALSGIVAAQVAVAQSSNSSPAQEALKGVRPFIGSWAAESDAYSGFEGNEESGKIDLVLRFRWLQEEAAVEFTSRIIHKKTGKQFNTGSKILSLDAETGKLQVFGYGYEGDVYFSNNGSMEIQGSKIIWKMNEVSINKTKSKYTVTLTLETPKLLSVQMTDIFVNGKKQEDWSTKLHRNTKTTSN</sequence>
<proteinExistence type="predicted"/>
<evidence type="ECO:0008006" key="2">
    <source>
        <dbReference type="Google" id="ProtNLM"/>
    </source>
</evidence>
<name>A0A382RSV5_9ZZZZ</name>
<protein>
    <recommendedName>
        <fullName evidence="2">THAP4-like heme-binding beta-barrel domain-containing protein</fullName>
    </recommendedName>
</protein>
<accession>A0A382RSV5</accession>
<dbReference type="AlphaFoldDB" id="A0A382RSV5"/>
<gene>
    <name evidence="1" type="ORF">METZ01_LOCUS352575</name>
</gene>
<dbReference type="EMBL" id="UINC01123324">
    <property type="protein sequence ID" value="SVC99721.1"/>
    <property type="molecule type" value="Genomic_DNA"/>
</dbReference>
<organism evidence="1">
    <name type="scientific">marine metagenome</name>
    <dbReference type="NCBI Taxonomy" id="408172"/>
    <lineage>
        <taxon>unclassified sequences</taxon>
        <taxon>metagenomes</taxon>
        <taxon>ecological metagenomes</taxon>
    </lineage>
</organism>
<reference evidence="1" key="1">
    <citation type="submission" date="2018-05" db="EMBL/GenBank/DDBJ databases">
        <authorList>
            <person name="Lanie J.A."/>
            <person name="Ng W.-L."/>
            <person name="Kazmierczak K.M."/>
            <person name="Andrzejewski T.M."/>
            <person name="Davidsen T.M."/>
            <person name="Wayne K.J."/>
            <person name="Tettelin H."/>
            <person name="Glass J.I."/>
            <person name="Rusch D."/>
            <person name="Podicherti R."/>
            <person name="Tsui H.-C.T."/>
            <person name="Winkler M.E."/>
        </authorList>
    </citation>
    <scope>NUCLEOTIDE SEQUENCE</scope>
</reference>
<evidence type="ECO:0000313" key="1">
    <source>
        <dbReference type="EMBL" id="SVC99721.1"/>
    </source>
</evidence>